<feature type="domain" description="Reverse transcriptase" evidence="1">
    <location>
        <begin position="27"/>
        <end position="164"/>
    </location>
</feature>
<dbReference type="InterPro" id="IPR000477">
    <property type="entry name" value="RT_dom"/>
</dbReference>
<dbReference type="EMBL" id="WHWB01034197">
    <property type="protein sequence ID" value="KAJ7412824.1"/>
    <property type="molecule type" value="Genomic_DNA"/>
</dbReference>
<protein>
    <recommendedName>
        <fullName evidence="1">Reverse transcriptase domain-containing protein</fullName>
    </recommendedName>
</protein>
<evidence type="ECO:0000313" key="3">
    <source>
        <dbReference type="Proteomes" id="UP001145742"/>
    </source>
</evidence>
<sequence>MKGRSCLTNLIFFSDKVTHLVDGGETVDVVYLDFDKMFDTISHSILQDRLAAHGLDGWTLQWVKNWLDGQTQRVVVNGAKSSWWLVTSGVAHSSVLGLVLFNIFVDLDMGTECTLSKYVDDTKSHGSFDLLQDRKALKRDLDRLNQWTKDNCMRFNKGKCWVLHLGHSNPMQHYRLGELFSRKKLGVLVDSQLSMSQQQAQVAKKARLRVVVNGVTSSWQSVTNGPPGSVLPPVLFHIFINHLDEGIQCISLQTTLNWVLECWSAGGWEGDAKASGMRLNKAKCQVLSLGHSNPMQHYRPGEEWLKSCLAENNLWLLVASRLDMIQQCAQVAKRSWLLSAIVWPAGPGQ</sequence>
<evidence type="ECO:0000259" key="1">
    <source>
        <dbReference type="Pfam" id="PF00078"/>
    </source>
</evidence>
<keyword evidence="3" id="KW-1185">Reference proteome</keyword>
<organism evidence="2 3">
    <name type="scientific">Willisornis vidua</name>
    <name type="common">Xingu scale-backed antbird</name>
    <dbReference type="NCBI Taxonomy" id="1566151"/>
    <lineage>
        <taxon>Eukaryota</taxon>
        <taxon>Metazoa</taxon>
        <taxon>Chordata</taxon>
        <taxon>Craniata</taxon>
        <taxon>Vertebrata</taxon>
        <taxon>Euteleostomi</taxon>
        <taxon>Archelosauria</taxon>
        <taxon>Archosauria</taxon>
        <taxon>Dinosauria</taxon>
        <taxon>Saurischia</taxon>
        <taxon>Theropoda</taxon>
        <taxon>Coelurosauria</taxon>
        <taxon>Aves</taxon>
        <taxon>Neognathae</taxon>
        <taxon>Neoaves</taxon>
        <taxon>Telluraves</taxon>
        <taxon>Australaves</taxon>
        <taxon>Passeriformes</taxon>
        <taxon>Thamnophilidae</taxon>
        <taxon>Willisornis</taxon>
    </lineage>
</organism>
<dbReference type="Proteomes" id="UP001145742">
    <property type="component" value="Unassembled WGS sequence"/>
</dbReference>
<dbReference type="Pfam" id="PF00078">
    <property type="entry name" value="RVT_1"/>
    <property type="match status" value="1"/>
</dbReference>
<comment type="caution">
    <text evidence="2">The sequence shown here is derived from an EMBL/GenBank/DDBJ whole genome shotgun (WGS) entry which is preliminary data.</text>
</comment>
<reference evidence="2" key="1">
    <citation type="submission" date="2019-10" db="EMBL/GenBank/DDBJ databases">
        <authorList>
            <person name="Soares A.E.R."/>
            <person name="Aleixo A."/>
            <person name="Schneider P."/>
            <person name="Miyaki C.Y."/>
            <person name="Schneider M.P."/>
            <person name="Mello C."/>
            <person name="Vasconcelos A.T.R."/>
        </authorList>
    </citation>
    <scope>NUCLEOTIDE SEQUENCE</scope>
    <source>
        <tissue evidence="2">Muscle</tissue>
    </source>
</reference>
<name>A0ABQ9D5C5_9PASS</name>
<accession>A0ABQ9D5C5</accession>
<gene>
    <name evidence="2" type="ORF">WISP_94582</name>
</gene>
<dbReference type="PANTHER" id="PTHR33332">
    <property type="entry name" value="REVERSE TRANSCRIPTASE DOMAIN-CONTAINING PROTEIN"/>
    <property type="match status" value="1"/>
</dbReference>
<evidence type="ECO:0000313" key="2">
    <source>
        <dbReference type="EMBL" id="KAJ7412824.1"/>
    </source>
</evidence>
<proteinExistence type="predicted"/>